<keyword evidence="7" id="KW-0472">Membrane</keyword>
<comment type="similarity">
    <text evidence="2 9">Belongs to the fatty acyl-CoA reductase family.</text>
</comment>
<dbReference type="SUPFAM" id="SSF51735">
    <property type="entry name" value="NAD(P)-binding Rossmann-fold domains"/>
    <property type="match status" value="1"/>
</dbReference>
<gene>
    <name evidence="12" type="ORF">DGAL_LOCUS9364</name>
</gene>
<evidence type="ECO:0000313" key="12">
    <source>
        <dbReference type="EMBL" id="CAH0106214.1"/>
    </source>
</evidence>
<dbReference type="GO" id="GO:0080019">
    <property type="term" value="F:alcohol-forming very long-chain fatty acyl-CoA reductase activity"/>
    <property type="evidence" value="ECO:0007669"/>
    <property type="project" value="InterPro"/>
</dbReference>
<dbReference type="Pfam" id="PF07993">
    <property type="entry name" value="NAD_binding_4"/>
    <property type="match status" value="1"/>
</dbReference>
<dbReference type="CDD" id="cd09071">
    <property type="entry name" value="FAR_C"/>
    <property type="match status" value="1"/>
</dbReference>
<organism evidence="12 13">
    <name type="scientific">Daphnia galeata</name>
    <dbReference type="NCBI Taxonomy" id="27404"/>
    <lineage>
        <taxon>Eukaryota</taxon>
        <taxon>Metazoa</taxon>
        <taxon>Ecdysozoa</taxon>
        <taxon>Arthropoda</taxon>
        <taxon>Crustacea</taxon>
        <taxon>Branchiopoda</taxon>
        <taxon>Diplostraca</taxon>
        <taxon>Cladocera</taxon>
        <taxon>Anomopoda</taxon>
        <taxon>Daphniidae</taxon>
        <taxon>Daphnia</taxon>
    </lineage>
</organism>
<dbReference type="GO" id="GO:0005777">
    <property type="term" value="C:peroxisome"/>
    <property type="evidence" value="ECO:0007669"/>
    <property type="project" value="TreeGrafter"/>
</dbReference>
<evidence type="ECO:0000256" key="3">
    <source>
        <dbReference type="ARBA" id="ARBA00022516"/>
    </source>
</evidence>
<evidence type="ECO:0000256" key="5">
    <source>
        <dbReference type="ARBA" id="ARBA00022989"/>
    </source>
</evidence>
<accession>A0A8J2WKJ8</accession>
<evidence type="ECO:0000256" key="1">
    <source>
        <dbReference type="ARBA" id="ARBA00004141"/>
    </source>
</evidence>
<evidence type="ECO:0000256" key="8">
    <source>
        <dbReference type="ARBA" id="ARBA00052530"/>
    </source>
</evidence>
<dbReference type="CDD" id="cd05236">
    <property type="entry name" value="FAR-N_SDR_e"/>
    <property type="match status" value="1"/>
</dbReference>
<dbReference type="OrthoDB" id="429813at2759"/>
<comment type="caution">
    <text evidence="12">The sequence shown here is derived from an EMBL/GenBank/DDBJ whole genome shotgun (WGS) entry which is preliminary data.</text>
</comment>
<dbReference type="EC" id="1.2.1.84" evidence="9"/>
<dbReference type="GO" id="GO:0102965">
    <property type="term" value="F:alcohol-forming long-chain fatty acyl-CoA reductase activity"/>
    <property type="evidence" value="ECO:0007669"/>
    <property type="project" value="UniProtKB-EC"/>
</dbReference>
<keyword evidence="13" id="KW-1185">Reference proteome</keyword>
<evidence type="ECO:0000256" key="2">
    <source>
        <dbReference type="ARBA" id="ARBA00005928"/>
    </source>
</evidence>
<proteinExistence type="inferred from homology"/>
<keyword evidence="4" id="KW-0812">Transmembrane</keyword>
<sequence>MASDSIIADFFQDRSVFITGSTGFVGKVLVEKLLRSCPKIKRLYLLMRTSPSKDIATRRNELINNQVFSWIDQPNVLDKIFAVAGDMTLPGLGISPSDMQLLIEDVSIVINSAASVRFDDDLKDALQTNVKGPRQLLAICQKMAKLEAFVHVSTAFNNLDRDVVGEMIYPSDIDPIKLINFLESIDGDFARSITKQLLGKSNPNTYTFSKSLAEQILEREKHNVPLAIVRPSIVTASAKEPTPGWIDSLYGPTGLIAGGAKGFLRLFKCEASCVIDLIPVDYAVNLIIAVAWHQATTKPSQLTVYTSSTSYHNPITIQQLRSFSEEAVTKYPPKEIMWCPSGECTNRDWYFRINVLFTHYLPAYLLDFINHLCGKRAKMVKLYERVFKAISNLGFFNSNQWKFVSENSLTIQSKMSATDRKIFDFDVRQLNWRSYFETYVQGIRQFILKDDPSTLPQARKTLVRMYVLKIFLRSLMSFCFLLSVVSRFKTRNLFQSPLSSLL</sequence>
<comment type="function">
    <text evidence="9">Catalyzes the reduction of fatty acyl-CoA to fatty alcohols.</text>
</comment>
<evidence type="ECO:0000256" key="6">
    <source>
        <dbReference type="ARBA" id="ARBA00023098"/>
    </source>
</evidence>
<keyword evidence="9" id="KW-0560">Oxidoreductase</keyword>
<dbReference type="InterPro" id="IPR013120">
    <property type="entry name" value="FAR_NAD-bd"/>
</dbReference>
<dbReference type="AlphaFoldDB" id="A0A8J2WKJ8"/>
<dbReference type="GO" id="GO:0016020">
    <property type="term" value="C:membrane"/>
    <property type="evidence" value="ECO:0007669"/>
    <property type="project" value="UniProtKB-SubCell"/>
</dbReference>
<keyword evidence="3 9" id="KW-0444">Lipid biosynthesis</keyword>
<keyword evidence="9" id="KW-0521">NADP</keyword>
<evidence type="ECO:0000256" key="4">
    <source>
        <dbReference type="ARBA" id="ARBA00022692"/>
    </source>
</evidence>
<reference evidence="12" key="1">
    <citation type="submission" date="2021-11" db="EMBL/GenBank/DDBJ databases">
        <authorList>
            <person name="Schell T."/>
        </authorList>
    </citation>
    <scope>NUCLEOTIDE SEQUENCE</scope>
    <source>
        <strain evidence="12">M5</strain>
    </source>
</reference>
<comment type="catalytic activity">
    <reaction evidence="8 9">
        <text>a long-chain fatty acyl-CoA + 2 NADPH + 2 H(+) = a long-chain primary fatty alcohol + 2 NADP(+) + CoA</text>
        <dbReference type="Rhea" id="RHEA:52716"/>
        <dbReference type="ChEBI" id="CHEBI:15378"/>
        <dbReference type="ChEBI" id="CHEBI:57287"/>
        <dbReference type="ChEBI" id="CHEBI:57783"/>
        <dbReference type="ChEBI" id="CHEBI:58349"/>
        <dbReference type="ChEBI" id="CHEBI:77396"/>
        <dbReference type="ChEBI" id="CHEBI:83139"/>
        <dbReference type="EC" id="1.2.1.84"/>
    </reaction>
</comment>
<dbReference type="Proteomes" id="UP000789390">
    <property type="component" value="Unassembled WGS sequence"/>
</dbReference>
<dbReference type="GO" id="GO:0035336">
    <property type="term" value="P:long-chain fatty-acyl-CoA metabolic process"/>
    <property type="evidence" value="ECO:0007669"/>
    <property type="project" value="TreeGrafter"/>
</dbReference>
<feature type="domain" description="Thioester reductase (TE)" evidence="11">
    <location>
        <begin position="18"/>
        <end position="287"/>
    </location>
</feature>
<dbReference type="EMBL" id="CAKKLH010000223">
    <property type="protein sequence ID" value="CAH0106214.1"/>
    <property type="molecule type" value="Genomic_DNA"/>
</dbReference>
<evidence type="ECO:0000259" key="11">
    <source>
        <dbReference type="Pfam" id="PF07993"/>
    </source>
</evidence>
<keyword evidence="6 9" id="KW-0443">Lipid metabolism</keyword>
<dbReference type="PANTHER" id="PTHR11011:SF116">
    <property type="entry name" value="FATTY ACYL-COA REDUCTASE CG5065-RELATED"/>
    <property type="match status" value="1"/>
</dbReference>
<keyword evidence="5" id="KW-1133">Transmembrane helix</keyword>
<dbReference type="InterPro" id="IPR026055">
    <property type="entry name" value="FAR"/>
</dbReference>
<evidence type="ECO:0000313" key="13">
    <source>
        <dbReference type="Proteomes" id="UP000789390"/>
    </source>
</evidence>
<dbReference type="InterPro" id="IPR036291">
    <property type="entry name" value="NAD(P)-bd_dom_sf"/>
</dbReference>
<dbReference type="PANTHER" id="PTHR11011">
    <property type="entry name" value="MALE STERILITY PROTEIN 2-RELATED"/>
    <property type="match status" value="1"/>
</dbReference>
<feature type="domain" description="Fatty acyl-CoA reductase C-terminal" evidence="10">
    <location>
        <begin position="359"/>
        <end position="450"/>
    </location>
</feature>
<dbReference type="Pfam" id="PF03015">
    <property type="entry name" value="Sterile"/>
    <property type="match status" value="1"/>
</dbReference>
<dbReference type="Gene3D" id="3.40.50.720">
    <property type="entry name" value="NAD(P)-binding Rossmann-like Domain"/>
    <property type="match status" value="1"/>
</dbReference>
<evidence type="ECO:0000259" key="10">
    <source>
        <dbReference type="Pfam" id="PF03015"/>
    </source>
</evidence>
<evidence type="ECO:0000256" key="7">
    <source>
        <dbReference type="ARBA" id="ARBA00023136"/>
    </source>
</evidence>
<name>A0A8J2WKJ8_9CRUS</name>
<evidence type="ECO:0000256" key="9">
    <source>
        <dbReference type="RuleBase" id="RU363097"/>
    </source>
</evidence>
<protein>
    <recommendedName>
        <fullName evidence="9">Fatty acyl-CoA reductase</fullName>
        <ecNumber evidence="9">1.2.1.84</ecNumber>
    </recommendedName>
</protein>
<dbReference type="FunFam" id="3.40.50.720:FF:000143">
    <property type="entry name" value="Fatty acyl-CoA reductase"/>
    <property type="match status" value="1"/>
</dbReference>
<comment type="subcellular location">
    <subcellularLocation>
        <location evidence="1">Membrane</location>
        <topology evidence="1">Multi-pass membrane protein</topology>
    </subcellularLocation>
</comment>
<dbReference type="InterPro" id="IPR033640">
    <property type="entry name" value="FAR_C"/>
</dbReference>